<organism evidence="1 2">
    <name type="scientific">Vespula squamosa</name>
    <name type="common">Southern yellow jacket</name>
    <name type="synonym">Wasp</name>
    <dbReference type="NCBI Taxonomy" id="30214"/>
    <lineage>
        <taxon>Eukaryota</taxon>
        <taxon>Metazoa</taxon>
        <taxon>Ecdysozoa</taxon>
        <taxon>Arthropoda</taxon>
        <taxon>Hexapoda</taxon>
        <taxon>Insecta</taxon>
        <taxon>Pterygota</taxon>
        <taxon>Neoptera</taxon>
        <taxon>Endopterygota</taxon>
        <taxon>Hymenoptera</taxon>
        <taxon>Apocrita</taxon>
        <taxon>Aculeata</taxon>
        <taxon>Vespoidea</taxon>
        <taxon>Vespidae</taxon>
        <taxon>Vespinae</taxon>
        <taxon>Vespula</taxon>
    </lineage>
</organism>
<dbReference type="Proteomes" id="UP001607302">
    <property type="component" value="Unassembled WGS sequence"/>
</dbReference>
<reference evidence="1 2" key="1">
    <citation type="journal article" date="2024" name="Ann. Entomol. Soc. Am.">
        <title>Genomic analyses of the southern and eastern yellowjacket wasps (Hymenoptera: Vespidae) reveal evolutionary signatures of social life.</title>
        <authorList>
            <person name="Catto M.A."/>
            <person name="Caine P.B."/>
            <person name="Orr S.E."/>
            <person name="Hunt B.G."/>
            <person name="Goodisman M.A.D."/>
        </authorList>
    </citation>
    <scope>NUCLEOTIDE SEQUENCE [LARGE SCALE GENOMIC DNA]</scope>
    <source>
        <strain evidence="1">233</strain>
        <tissue evidence="1">Head and thorax</tissue>
    </source>
</reference>
<proteinExistence type="predicted"/>
<accession>A0ABD2BD52</accession>
<sequence length="88" mass="10207">MSTGNIPHCLQAKQWGSRNIPPTNVKKNPQRRYTLCAKQKKRDEITWECKKCLVALNIPDCFEIYHTSLLFSSDASWKISVAFCHMHL</sequence>
<keyword evidence="2" id="KW-1185">Reference proteome</keyword>
<dbReference type="EMBL" id="JAUDFV010000110">
    <property type="protein sequence ID" value="KAL2730673.1"/>
    <property type="molecule type" value="Genomic_DNA"/>
</dbReference>
<protein>
    <submittedName>
        <fullName evidence="1">PiggyBac transposable element-derived protein 4-like</fullName>
    </submittedName>
</protein>
<comment type="caution">
    <text evidence="1">The sequence shown here is derived from an EMBL/GenBank/DDBJ whole genome shotgun (WGS) entry which is preliminary data.</text>
</comment>
<evidence type="ECO:0000313" key="2">
    <source>
        <dbReference type="Proteomes" id="UP001607302"/>
    </source>
</evidence>
<evidence type="ECO:0000313" key="1">
    <source>
        <dbReference type="EMBL" id="KAL2730673.1"/>
    </source>
</evidence>
<gene>
    <name evidence="1" type="ORF">V1478_005086</name>
</gene>
<name>A0ABD2BD52_VESSQ</name>
<dbReference type="AlphaFoldDB" id="A0ABD2BD52"/>